<comment type="caution">
    <text evidence="1">The sequence shown here is derived from an EMBL/GenBank/DDBJ whole genome shotgun (WGS) entry which is preliminary data.</text>
</comment>
<accession>X1EN15</accession>
<protein>
    <submittedName>
        <fullName evidence="1">Uncharacterized protein</fullName>
    </submittedName>
</protein>
<organism evidence="1">
    <name type="scientific">marine sediment metagenome</name>
    <dbReference type="NCBI Taxonomy" id="412755"/>
    <lineage>
        <taxon>unclassified sequences</taxon>
        <taxon>metagenomes</taxon>
        <taxon>ecological metagenomes</taxon>
    </lineage>
</organism>
<gene>
    <name evidence="1" type="ORF">S01H4_52085</name>
</gene>
<name>X1EN15_9ZZZZ</name>
<sequence length="101" mass="11259">RTDKGKKPDGNKLTGAGTILKVPIPREGEIDLMRDPAKMISPDVKTLKWHVDEETRLTNKIYRSIVGADVEIKNEAAKNEKQVDAAFESQLSVLFRGNKVV</sequence>
<reference evidence="1" key="1">
    <citation type="journal article" date="2014" name="Front. Microbiol.">
        <title>High frequency of phylogenetically diverse reductive dehalogenase-homologous genes in deep subseafloor sedimentary metagenomes.</title>
        <authorList>
            <person name="Kawai M."/>
            <person name="Futagami T."/>
            <person name="Toyoda A."/>
            <person name="Takaki Y."/>
            <person name="Nishi S."/>
            <person name="Hori S."/>
            <person name="Arai W."/>
            <person name="Tsubouchi T."/>
            <person name="Morono Y."/>
            <person name="Uchiyama I."/>
            <person name="Ito T."/>
            <person name="Fujiyama A."/>
            <person name="Inagaki F."/>
            <person name="Takami H."/>
        </authorList>
    </citation>
    <scope>NUCLEOTIDE SEQUENCE</scope>
    <source>
        <strain evidence="1">Expedition CK06-06</strain>
    </source>
</reference>
<evidence type="ECO:0000313" key="1">
    <source>
        <dbReference type="EMBL" id="GAH10028.1"/>
    </source>
</evidence>
<proteinExistence type="predicted"/>
<dbReference type="AlphaFoldDB" id="X1EN15"/>
<dbReference type="EMBL" id="BART01029720">
    <property type="protein sequence ID" value="GAH10028.1"/>
    <property type="molecule type" value="Genomic_DNA"/>
</dbReference>
<feature type="non-terminal residue" evidence="1">
    <location>
        <position position="1"/>
    </location>
</feature>